<evidence type="ECO:0000256" key="3">
    <source>
        <dbReference type="ARBA" id="ARBA00022578"/>
    </source>
</evidence>
<evidence type="ECO:0000256" key="4">
    <source>
        <dbReference type="ARBA" id="ARBA00023125"/>
    </source>
</evidence>
<reference evidence="8 9" key="1">
    <citation type="submission" date="2023-07" db="EMBL/GenBank/DDBJ databases">
        <title>Genomic Encyclopedia of Type Strains, Phase IV (KMG-IV): sequencing the most valuable type-strain genomes for metagenomic binning, comparative biology and taxonomic classification.</title>
        <authorList>
            <person name="Goeker M."/>
        </authorList>
    </citation>
    <scope>NUCLEOTIDE SEQUENCE [LARGE SCALE GENOMIC DNA]</scope>
    <source>
        <strain evidence="8 9">DSM 46876</strain>
    </source>
</reference>
<keyword evidence="4" id="KW-0238">DNA-binding</keyword>
<dbReference type="Pfam" id="PF07282">
    <property type="entry name" value="Cas12f1-like_TNB"/>
    <property type="match status" value="1"/>
</dbReference>
<evidence type="ECO:0000256" key="1">
    <source>
        <dbReference type="ARBA" id="ARBA00008761"/>
    </source>
</evidence>
<dbReference type="GO" id="GO:0003677">
    <property type="term" value="F:DNA binding"/>
    <property type="evidence" value="ECO:0007669"/>
    <property type="project" value="UniProtKB-KW"/>
</dbReference>
<gene>
    <name evidence="8" type="ORF">J2Z48_000324</name>
</gene>
<evidence type="ECO:0000313" key="8">
    <source>
        <dbReference type="EMBL" id="MDQ0416166.1"/>
    </source>
</evidence>
<evidence type="ECO:0000256" key="2">
    <source>
        <dbReference type="ARBA" id="ARBA00011044"/>
    </source>
</evidence>
<evidence type="ECO:0000313" key="9">
    <source>
        <dbReference type="Proteomes" id="UP001238450"/>
    </source>
</evidence>
<dbReference type="Pfam" id="PF01385">
    <property type="entry name" value="OrfB_IS605"/>
    <property type="match status" value="1"/>
</dbReference>
<evidence type="ECO:0000259" key="7">
    <source>
        <dbReference type="Pfam" id="PF07282"/>
    </source>
</evidence>
<dbReference type="NCBIfam" id="TIGR01766">
    <property type="entry name" value="IS200/IS605 family accessory protein TnpB-like domain"/>
    <property type="match status" value="1"/>
</dbReference>
<comment type="similarity">
    <text evidence="2">In the N-terminal section; belongs to the transposase 2 family.</text>
</comment>
<dbReference type="InterPro" id="IPR051399">
    <property type="entry name" value="RNA-guided_DNA_endo/Transpos"/>
</dbReference>
<keyword evidence="5" id="KW-0233">DNA recombination</keyword>
<dbReference type="InterPro" id="IPR001959">
    <property type="entry name" value="Transposase"/>
</dbReference>
<dbReference type="AlphaFoldDB" id="A0AAJ1TH78"/>
<dbReference type="Proteomes" id="UP001238450">
    <property type="component" value="Unassembled WGS sequence"/>
</dbReference>
<accession>A0AAJ1TH78</accession>
<dbReference type="GO" id="GO:0032196">
    <property type="term" value="P:transposition"/>
    <property type="evidence" value="ECO:0007669"/>
    <property type="project" value="UniProtKB-KW"/>
</dbReference>
<dbReference type="EMBL" id="JAUSUV010000001">
    <property type="protein sequence ID" value="MDQ0416166.1"/>
    <property type="molecule type" value="Genomic_DNA"/>
</dbReference>
<protein>
    <submittedName>
        <fullName evidence="8">IS605 OrfB family transposase</fullName>
    </submittedName>
</protein>
<dbReference type="GO" id="GO:0006310">
    <property type="term" value="P:DNA recombination"/>
    <property type="evidence" value="ECO:0007669"/>
    <property type="project" value="UniProtKB-KW"/>
</dbReference>
<evidence type="ECO:0000259" key="6">
    <source>
        <dbReference type="Pfam" id="PF01385"/>
    </source>
</evidence>
<proteinExistence type="inferred from homology"/>
<dbReference type="PANTHER" id="PTHR30405">
    <property type="entry name" value="TRANSPOSASE"/>
    <property type="match status" value="1"/>
</dbReference>
<dbReference type="InterPro" id="IPR010095">
    <property type="entry name" value="Cas12f1-like_TNB"/>
</dbReference>
<feature type="domain" description="Cas12f1-like TNB" evidence="7">
    <location>
        <begin position="290"/>
        <end position="357"/>
    </location>
</feature>
<comment type="similarity">
    <text evidence="1">In the C-terminal section; belongs to the transposase 35 family.</text>
</comment>
<evidence type="ECO:0000256" key="5">
    <source>
        <dbReference type="ARBA" id="ARBA00023172"/>
    </source>
</evidence>
<dbReference type="NCBIfam" id="NF040570">
    <property type="entry name" value="guided_TnpB"/>
    <property type="match status" value="1"/>
</dbReference>
<feature type="domain" description="Probable transposase IS891/IS1136/IS1341" evidence="6">
    <location>
        <begin position="159"/>
        <end position="260"/>
    </location>
</feature>
<name>A0AAJ1TH78_9BACL</name>
<keyword evidence="9" id="KW-1185">Reference proteome</keyword>
<dbReference type="RefSeq" id="WP_307250345.1">
    <property type="nucleotide sequence ID" value="NZ_JAUSUV010000001.1"/>
</dbReference>
<keyword evidence="3" id="KW-0815">Transposition</keyword>
<comment type="caution">
    <text evidence="8">The sequence shown here is derived from an EMBL/GenBank/DDBJ whole genome shotgun (WGS) entry which is preliminary data.</text>
</comment>
<sequence>MKITITAKLKILVLEDQQPLFIQTFQAYQNGCNYVSDIVHETHNLTQAKLHNLTYEELRSTYGLRSQMAQSVMKTVIASYKSAKENRHDWSLVRYKRPVYDLVWNRDYSLVNGRFSINTLEGRLKVPFETKGMEHFFDGSWSFGTAKLVYKKGKFFLHIPMTKEVSDSDLQSIRNVVGVDFGLNFLATTFDSKDKTQFFKGRSIKDKRGQYKRVRKSLQQRGTKSARRRLKKIGDRENRWMTHVNHALSKALVGQAGENSLIVLENLEGVRATTEKVRKQDRWYTVSWAFYQLRQMIEYKAKMNQSTIIAVDPAYTSQTCPKCGHTEKANRNKKKHIFECQTCQYTSNDDRIGAMNLHRKGIEYLVQELSQHA</sequence>
<organism evidence="8 9">
    <name type="scientific">Croceifilum oryzae</name>
    <dbReference type="NCBI Taxonomy" id="1553429"/>
    <lineage>
        <taxon>Bacteria</taxon>
        <taxon>Bacillati</taxon>
        <taxon>Bacillota</taxon>
        <taxon>Bacilli</taxon>
        <taxon>Bacillales</taxon>
        <taxon>Thermoactinomycetaceae</taxon>
        <taxon>Croceifilum</taxon>
    </lineage>
</organism>
<dbReference type="PANTHER" id="PTHR30405:SF11">
    <property type="entry name" value="RNA-GUIDED DNA ENDONUCLEASE RV2885C-RELATED"/>
    <property type="match status" value="1"/>
</dbReference>